<feature type="compositionally biased region" description="Basic and acidic residues" evidence="1">
    <location>
        <begin position="58"/>
        <end position="72"/>
    </location>
</feature>
<feature type="compositionally biased region" description="Low complexity" evidence="1">
    <location>
        <begin position="148"/>
        <end position="160"/>
    </location>
</feature>
<feature type="region of interest" description="Disordered" evidence="1">
    <location>
        <begin position="85"/>
        <end position="200"/>
    </location>
</feature>
<sequence length="200" mass="21638">MQVVSAKTALPVEDTTHHEESVKAQEAIITATTEEVAPTEVAEEAKEVAETVVASGEDVPKAEAEASKDEENIVAKDEEVLVEAETKEVKVEEPKEVVGVEKEEEPTLEKSTSTTTEEETTTPNYKVAPEPEPERVLVEEAKDKENTAEIPPVAPVKPEAPVEESAVEAPKEEVVVKEEEKAADDVEEKAGTEAPVEKTE</sequence>
<dbReference type="AlphaFoldDB" id="A0A498J8C7"/>
<feature type="region of interest" description="Disordered" evidence="1">
    <location>
        <begin position="1"/>
        <end position="22"/>
    </location>
</feature>
<dbReference type="Proteomes" id="UP000290289">
    <property type="component" value="Chromosome 9"/>
</dbReference>
<reference evidence="2 3" key="1">
    <citation type="submission" date="2018-10" db="EMBL/GenBank/DDBJ databases">
        <title>A high-quality apple genome assembly.</title>
        <authorList>
            <person name="Hu J."/>
        </authorList>
    </citation>
    <scope>NUCLEOTIDE SEQUENCE [LARGE SCALE GENOMIC DNA]</scope>
    <source>
        <strain evidence="3">cv. HFTH1</strain>
        <tissue evidence="2">Young leaf</tissue>
    </source>
</reference>
<keyword evidence="3" id="KW-1185">Reference proteome</keyword>
<comment type="caution">
    <text evidence="2">The sequence shown here is derived from an EMBL/GenBank/DDBJ whole genome shotgun (WGS) entry which is preliminary data.</text>
</comment>
<feature type="compositionally biased region" description="Basic and acidic residues" evidence="1">
    <location>
        <begin position="85"/>
        <end position="108"/>
    </location>
</feature>
<gene>
    <name evidence="2" type="ORF">DVH24_032430</name>
</gene>
<dbReference type="EMBL" id="RDQH01000335">
    <property type="protein sequence ID" value="RXH90073.1"/>
    <property type="molecule type" value="Genomic_DNA"/>
</dbReference>
<proteinExistence type="predicted"/>
<protein>
    <submittedName>
        <fullName evidence="2">Uncharacterized protein</fullName>
    </submittedName>
</protein>
<feature type="compositionally biased region" description="Basic and acidic residues" evidence="1">
    <location>
        <begin position="132"/>
        <end position="147"/>
    </location>
</feature>
<name>A0A498J8C7_MALDO</name>
<feature type="region of interest" description="Disordered" evidence="1">
    <location>
        <begin position="51"/>
        <end position="72"/>
    </location>
</feature>
<evidence type="ECO:0000313" key="2">
    <source>
        <dbReference type="EMBL" id="RXH90073.1"/>
    </source>
</evidence>
<organism evidence="2 3">
    <name type="scientific">Malus domestica</name>
    <name type="common">Apple</name>
    <name type="synonym">Pyrus malus</name>
    <dbReference type="NCBI Taxonomy" id="3750"/>
    <lineage>
        <taxon>Eukaryota</taxon>
        <taxon>Viridiplantae</taxon>
        <taxon>Streptophyta</taxon>
        <taxon>Embryophyta</taxon>
        <taxon>Tracheophyta</taxon>
        <taxon>Spermatophyta</taxon>
        <taxon>Magnoliopsida</taxon>
        <taxon>eudicotyledons</taxon>
        <taxon>Gunneridae</taxon>
        <taxon>Pentapetalae</taxon>
        <taxon>rosids</taxon>
        <taxon>fabids</taxon>
        <taxon>Rosales</taxon>
        <taxon>Rosaceae</taxon>
        <taxon>Amygdaloideae</taxon>
        <taxon>Maleae</taxon>
        <taxon>Malus</taxon>
    </lineage>
</organism>
<evidence type="ECO:0000256" key="1">
    <source>
        <dbReference type="SAM" id="MobiDB-lite"/>
    </source>
</evidence>
<evidence type="ECO:0000313" key="3">
    <source>
        <dbReference type="Proteomes" id="UP000290289"/>
    </source>
</evidence>
<accession>A0A498J8C7</accession>
<feature type="compositionally biased region" description="Basic and acidic residues" evidence="1">
    <location>
        <begin position="169"/>
        <end position="200"/>
    </location>
</feature>